<proteinExistence type="inferred from homology"/>
<dbReference type="Gramene" id="OB11G17950.1">
    <property type="protein sequence ID" value="OB11G17950.1"/>
    <property type="gene ID" value="OB11G17950"/>
</dbReference>
<evidence type="ECO:0000256" key="3">
    <source>
        <dbReference type="PROSITE-ProRule" id="PRU01191"/>
    </source>
</evidence>
<evidence type="ECO:0000256" key="2">
    <source>
        <dbReference type="ARBA" id="ARBA00023163"/>
    </source>
</evidence>
<dbReference type="PROSITE" id="PS50985">
    <property type="entry name" value="GRAS"/>
    <property type="match status" value="1"/>
</dbReference>
<feature type="short sequence motif" description="VHIID" evidence="3">
    <location>
        <begin position="88"/>
        <end position="92"/>
    </location>
</feature>
<dbReference type="STRING" id="4533.J3N7K9"/>
<dbReference type="Pfam" id="PF03514">
    <property type="entry name" value="GRAS"/>
    <property type="match status" value="1"/>
</dbReference>
<keyword evidence="2" id="KW-0804">Transcription</keyword>
<keyword evidence="5" id="KW-1185">Reference proteome</keyword>
<dbReference type="InterPro" id="IPR005202">
    <property type="entry name" value="TF_GRAS"/>
</dbReference>
<evidence type="ECO:0000313" key="5">
    <source>
        <dbReference type="Proteomes" id="UP000006038"/>
    </source>
</evidence>
<dbReference type="HOGENOM" id="CLU_948611_0_0_1"/>
<reference evidence="4" key="1">
    <citation type="journal article" date="2013" name="Nat. Commun.">
        <title>Whole-genome sequencing of Oryza brachyantha reveals mechanisms underlying Oryza genome evolution.</title>
        <authorList>
            <person name="Chen J."/>
            <person name="Huang Q."/>
            <person name="Gao D."/>
            <person name="Wang J."/>
            <person name="Lang Y."/>
            <person name="Liu T."/>
            <person name="Li B."/>
            <person name="Bai Z."/>
            <person name="Luis Goicoechea J."/>
            <person name="Liang C."/>
            <person name="Chen C."/>
            <person name="Zhang W."/>
            <person name="Sun S."/>
            <person name="Liao Y."/>
            <person name="Zhang X."/>
            <person name="Yang L."/>
            <person name="Song C."/>
            <person name="Wang M."/>
            <person name="Shi J."/>
            <person name="Liu G."/>
            <person name="Liu J."/>
            <person name="Zhou H."/>
            <person name="Zhou W."/>
            <person name="Yu Q."/>
            <person name="An N."/>
            <person name="Chen Y."/>
            <person name="Cai Q."/>
            <person name="Wang B."/>
            <person name="Liu B."/>
            <person name="Min J."/>
            <person name="Huang Y."/>
            <person name="Wu H."/>
            <person name="Li Z."/>
            <person name="Zhang Y."/>
            <person name="Yin Y."/>
            <person name="Song W."/>
            <person name="Jiang J."/>
            <person name="Jackson S.A."/>
            <person name="Wing R.A."/>
            <person name="Wang J."/>
            <person name="Chen M."/>
        </authorList>
    </citation>
    <scope>NUCLEOTIDE SEQUENCE [LARGE SCALE GENOMIC DNA]</scope>
    <source>
        <strain evidence="4">cv. IRGC 101232</strain>
    </source>
</reference>
<evidence type="ECO:0000256" key="1">
    <source>
        <dbReference type="ARBA" id="ARBA00023015"/>
    </source>
</evidence>
<dbReference type="OMA" id="DINQWVE"/>
<dbReference type="EnsemblPlants" id="OB11G17950.1">
    <property type="protein sequence ID" value="OB11G17950.1"/>
    <property type="gene ID" value="OB11G17950"/>
</dbReference>
<dbReference type="PANTHER" id="PTHR31636">
    <property type="entry name" value="OSJNBA0084A10.13 PROTEIN-RELATED"/>
    <property type="match status" value="1"/>
</dbReference>
<comment type="caution">
    <text evidence="3">Lacks conserved residue(s) required for the propagation of feature annotation.</text>
</comment>
<dbReference type="Proteomes" id="UP000006038">
    <property type="component" value="Chromosome 11"/>
</dbReference>
<organism evidence="4">
    <name type="scientific">Oryza brachyantha</name>
    <name type="common">malo sina</name>
    <dbReference type="NCBI Taxonomy" id="4533"/>
    <lineage>
        <taxon>Eukaryota</taxon>
        <taxon>Viridiplantae</taxon>
        <taxon>Streptophyta</taxon>
        <taxon>Embryophyta</taxon>
        <taxon>Tracheophyta</taxon>
        <taxon>Spermatophyta</taxon>
        <taxon>Magnoliopsida</taxon>
        <taxon>Liliopsida</taxon>
        <taxon>Poales</taxon>
        <taxon>Poaceae</taxon>
        <taxon>BOP clade</taxon>
        <taxon>Oryzoideae</taxon>
        <taxon>Oryzeae</taxon>
        <taxon>Oryzinae</taxon>
        <taxon>Oryza</taxon>
    </lineage>
</organism>
<sequence>MRWVADLASPDGRSLQRLASAFAEALALYVIVPFHGLCRLLQLPQAAPPGEVAAARHRFRGICPFVRIAGASANLSILEAMDNEEGVVHVVDLGGSDINQWVELVRLFAARPRGPPGLLRVTVVNEADDVLSAAEGYLTAEAQRLDINFTFRRVQSSIDALTGVGGALGIVAGQSLAVIANLQMHRLLAYRKEARNGKGPAGEQSAQHTMTTKADALLRAIRGLSPKLMVLTEQEADHNVDELQPRVWNAMNYYAALFDAVEESAPLVSPGDRASVERWLLGEEIRDIVVCVGS</sequence>
<evidence type="ECO:0000313" key="4">
    <source>
        <dbReference type="EnsemblPlants" id="OB11G17950.1"/>
    </source>
</evidence>
<protein>
    <submittedName>
        <fullName evidence="4">Uncharacterized protein</fullName>
    </submittedName>
</protein>
<accession>J3N7K9</accession>
<name>J3N7K9_ORYBR</name>
<keyword evidence="1" id="KW-0805">Transcription regulation</keyword>
<reference evidence="4" key="2">
    <citation type="submission" date="2013-04" db="UniProtKB">
        <authorList>
            <consortium name="EnsemblPlants"/>
        </authorList>
    </citation>
    <scope>IDENTIFICATION</scope>
</reference>
<feature type="region of interest" description="SAW" evidence="3">
    <location>
        <begin position="290"/>
        <end position="294"/>
    </location>
</feature>
<comment type="similarity">
    <text evidence="3">Belongs to the GRAS family.</text>
</comment>
<dbReference type="AlphaFoldDB" id="J3N7K9"/>
<dbReference type="eggNOG" id="ENOG502QPNC">
    <property type="taxonomic scope" value="Eukaryota"/>
</dbReference>